<feature type="transmembrane region" description="Helical" evidence="1">
    <location>
        <begin position="68"/>
        <end position="93"/>
    </location>
</feature>
<feature type="transmembrane region" description="Helical" evidence="1">
    <location>
        <begin position="189"/>
        <end position="209"/>
    </location>
</feature>
<sequence>MSTAQPPETPEPAASSLRSFVIQAGATVAAQVSLLAALLFYFGWRRNQAFADYLGYSESQLNSTVQRYVLSSIPALFDPLLIVAGLTLVWRIANPLLERTLSGNGAARRRVCSGLASALAVVPACTWLSLRLAPEWWELGLPVSLTAGVLLACWGATLWSSTSENDTSDATAADSEPARPAWPAWSTSLSLYVLGIIVVLTFWTAGTFADIQGRGAAQSLTADLGSRMSVTIFSDKDLRLSPDGGVEAEALASHGAYRFRYQGLKLAAYSDGKLFLIPRGWSYDHPKVIVLPEQSAIRVEYVYP</sequence>
<keyword evidence="1" id="KW-0472">Membrane</keyword>
<feature type="transmembrane region" description="Helical" evidence="1">
    <location>
        <begin position="113"/>
        <end position="132"/>
    </location>
</feature>
<organism evidence="2 3">
    <name type="scientific">Streptomyces cinnabarinus</name>
    <dbReference type="NCBI Taxonomy" id="67287"/>
    <lineage>
        <taxon>Bacteria</taxon>
        <taxon>Bacillati</taxon>
        <taxon>Actinomycetota</taxon>
        <taxon>Actinomycetes</taxon>
        <taxon>Kitasatosporales</taxon>
        <taxon>Streptomycetaceae</taxon>
        <taxon>Streptomyces</taxon>
    </lineage>
</organism>
<accession>A0ABY7KQR4</accession>
<reference evidence="2" key="1">
    <citation type="submission" date="2022-12" db="EMBL/GenBank/DDBJ databases">
        <authorList>
            <person name="Ruckert C."/>
            <person name="Busche T."/>
            <person name="Kalinowski J."/>
            <person name="Wittmann C."/>
        </authorList>
    </citation>
    <scope>NUCLEOTIDE SEQUENCE</scope>
    <source>
        <strain evidence="2">DSM 40467</strain>
    </source>
</reference>
<evidence type="ECO:0008006" key="4">
    <source>
        <dbReference type="Google" id="ProtNLM"/>
    </source>
</evidence>
<evidence type="ECO:0000313" key="2">
    <source>
        <dbReference type="EMBL" id="WAZ26694.1"/>
    </source>
</evidence>
<gene>
    <name evidence="2" type="ORF">STRCI_008310</name>
</gene>
<feature type="transmembrane region" description="Helical" evidence="1">
    <location>
        <begin position="139"/>
        <end position="159"/>
    </location>
</feature>
<keyword evidence="1" id="KW-1133">Transmembrane helix</keyword>
<protein>
    <recommendedName>
        <fullName evidence="4">DUF5671 domain-containing protein</fullName>
    </recommendedName>
</protein>
<dbReference type="Proteomes" id="UP001164439">
    <property type="component" value="Chromosome"/>
</dbReference>
<evidence type="ECO:0000256" key="1">
    <source>
        <dbReference type="SAM" id="Phobius"/>
    </source>
</evidence>
<name>A0ABY7KQR4_9ACTN</name>
<keyword evidence="1" id="KW-0812">Transmembrane</keyword>
<evidence type="ECO:0000313" key="3">
    <source>
        <dbReference type="Proteomes" id="UP001164439"/>
    </source>
</evidence>
<keyword evidence="3" id="KW-1185">Reference proteome</keyword>
<dbReference type="EMBL" id="CP114413">
    <property type="protein sequence ID" value="WAZ26694.1"/>
    <property type="molecule type" value="Genomic_DNA"/>
</dbReference>
<feature type="transmembrane region" description="Helical" evidence="1">
    <location>
        <begin position="20"/>
        <end position="44"/>
    </location>
</feature>
<dbReference type="RefSeq" id="WP_269664180.1">
    <property type="nucleotide sequence ID" value="NZ_CP114413.1"/>
</dbReference>
<proteinExistence type="predicted"/>